<proteinExistence type="predicted"/>
<keyword evidence="1" id="KW-0812">Transmembrane</keyword>
<feature type="transmembrane region" description="Helical" evidence="1">
    <location>
        <begin position="574"/>
        <end position="595"/>
    </location>
</feature>
<dbReference type="HOGENOM" id="CLU_451812_0_0_7"/>
<accession>A8ZZB7</accession>
<dbReference type="OrthoDB" id="5453830at2"/>
<feature type="transmembrane region" description="Helical" evidence="1">
    <location>
        <begin position="125"/>
        <end position="143"/>
    </location>
</feature>
<feature type="transmembrane region" description="Helical" evidence="1">
    <location>
        <begin position="416"/>
        <end position="437"/>
    </location>
</feature>
<feature type="transmembrane region" description="Helical" evidence="1">
    <location>
        <begin position="7"/>
        <end position="29"/>
    </location>
</feature>
<dbReference type="RefSeq" id="WP_012174886.1">
    <property type="nucleotide sequence ID" value="NC_009943.1"/>
</dbReference>
<reference evidence="2 3" key="1">
    <citation type="submission" date="2007-10" db="EMBL/GenBank/DDBJ databases">
        <title>Complete sequence of Desulfococcus oleovorans Hxd3.</title>
        <authorList>
            <consortium name="US DOE Joint Genome Institute"/>
            <person name="Copeland A."/>
            <person name="Lucas S."/>
            <person name="Lapidus A."/>
            <person name="Barry K."/>
            <person name="Glavina del Rio T."/>
            <person name="Dalin E."/>
            <person name="Tice H."/>
            <person name="Pitluck S."/>
            <person name="Kiss H."/>
            <person name="Brettin T."/>
            <person name="Bruce D."/>
            <person name="Detter J.C."/>
            <person name="Han C."/>
            <person name="Schmutz J."/>
            <person name="Larimer F."/>
            <person name="Land M."/>
            <person name="Hauser L."/>
            <person name="Kyrpides N."/>
            <person name="Kim E."/>
            <person name="Wawrik B."/>
            <person name="Richardson P."/>
        </authorList>
    </citation>
    <scope>NUCLEOTIDE SEQUENCE [LARGE SCALE GENOMIC DNA]</scope>
    <source>
        <strain evidence="3">DSM 6200 / JCM 39069 / Hxd3</strain>
    </source>
</reference>
<feature type="transmembrane region" description="Helical" evidence="1">
    <location>
        <begin position="203"/>
        <end position="221"/>
    </location>
</feature>
<keyword evidence="1" id="KW-0472">Membrane</keyword>
<feature type="transmembrane region" description="Helical" evidence="1">
    <location>
        <begin position="97"/>
        <end position="118"/>
    </location>
</feature>
<sequence>MLRLKSCILLLSASVAAWIFFYFNFIPFFPNSSGMLGNDYGLKLPQLLDGYFWFKTNGLWPVYWFSPAFCGGAPVFAHPVNHFYSVPQFLTFLMDPLAAVICTWMVFGVLGFIGFFVLMRRGFSVSVSVAVFCATLFLFNGFFASRMRIGHIDYHSFMLVPWCAVLLLMQRPAGAWGRWMLTGDTIAAGLIITYMLYSGAQSVLPAFVLTVLVVCLICLLLRPDRFSTKIFMLQYLTACFLALALSAAKLSAIFHFLNRFPRTHYALPQFDGIVDTLSAVYRALFTGSAHIFFTSRMIHQPYPLGPHEFDFGLTPVPLVVVAAAVVFRLMQGPVNERRFAFSLKRGLLFFVVCLLMAVPVFLNTYYPVWGEWLKTVPIIKNSTQCVRWFCMYIPVVILMAGIAMEKTPVSLKTRSVLAAAGAAAVILMNMTADRAYYHSQRYSPESIVDAYHAVRSGEVRPMITHIGACVDENGRVDWRINRNDTMTDHQSQMFCYDSIFGYFLETFPFRGIRPGPVLAAENGYLNIKNPACFVFPEANGCRPGDHFRVDQIEDAYAFTRYQPFPFKVSFLQRVANGITGGAVAVVFLVFGMVCWQRFRLRSRT</sequence>
<evidence type="ECO:0000256" key="1">
    <source>
        <dbReference type="SAM" id="Phobius"/>
    </source>
</evidence>
<dbReference type="EMBL" id="CP000859">
    <property type="protein sequence ID" value="ABW67270.1"/>
    <property type="molecule type" value="Genomic_DNA"/>
</dbReference>
<organism evidence="2 3">
    <name type="scientific">Desulfosudis oleivorans (strain DSM 6200 / JCM 39069 / Hxd3)</name>
    <name type="common">Desulfococcus oleovorans</name>
    <dbReference type="NCBI Taxonomy" id="96561"/>
    <lineage>
        <taxon>Bacteria</taxon>
        <taxon>Pseudomonadati</taxon>
        <taxon>Thermodesulfobacteriota</taxon>
        <taxon>Desulfobacteria</taxon>
        <taxon>Desulfobacterales</taxon>
        <taxon>Desulfosudaceae</taxon>
        <taxon>Desulfosudis</taxon>
    </lineage>
</organism>
<feature type="transmembrane region" description="Helical" evidence="1">
    <location>
        <begin position="347"/>
        <end position="366"/>
    </location>
</feature>
<feature type="transmembrane region" description="Helical" evidence="1">
    <location>
        <begin position="386"/>
        <end position="404"/>
    </location>
</feature>
<dbReference type="eggNOG" id="ENOG5033H76">
    <property type="taxonomic scope" value="Bacteria"/>
</dbReference>
<feature type="transmembrane region" description="Helical" evidence="1">
    <location>
        <begin position="233"/>
        <end position="257"/>
    </location>
</feature>
<evidence type="ECO:0008006" key="4">
    <source>
        <dbReference type="Google" id="ProtNLM"/>
    </source>
</evidence>
<evidence type="ECO:0000313" key="2">
    <source>
        <dbReference type="EMBL" id="ABW67270.1"/>
    </source>
</evidence>
<feature type="transmembrane region" description="Helical" evidence="1">
    <location>
        <begin position="149"/>
        <end position="169"/>
    </location>
</feature>
<protein>
    <recommendedName>
        <fullName evidence="4">YfhO family protein</fullName>
    </recommendedName>
</protein>
<dbReference type="AlphaFoldDB" id="A8ZZB7"/>
<feature type="transmembrane region" description="Helical" evidence="1">
    <location>
        <begin position="176"/>
        <end position="197"/>
    </location>
</feature>
<keyword evidence="3" id="KW-1185">Reference proteome</keyword>
<dbReference type="KEGG" id="dol:Dole_1466"/>
<keyword evidence="1" id="KW-1133">Transmembrane helix</keyword>
<gene>
    <name evidence="2" type="ordered locus">Dole_1466</name>
</gene>
<dbReference type="Proteomes" id="UP000008561">
    <property type="component" value="Chromosome"/>
</dbReference>
<feature type="transmembrane region" description="Helical" evidence="1">
    <location>
        <begin position="309"/>
        <end position="327"/>
    </location>
</feature>
<evidence type="ECO:0000313" key="3">
    <source>
        <dbReference type="Proteomes" id="UP000008561"/>
    </source>
</evidence>
<name>A8ZZB7_DESOH</name>